<dbReference type="EMBL" id="QWKH01000004">
    <property type="protein sequence ID" value="NBI33664.1"/>
    <property type="molecule type" value="Genomic_DNA"/>
</dbReference>
<keyword evidence="3 5" id="KW-0546">Nucleotide metabolism</keyword>
<dbReference type="InterPro" id="IPR008181">
    <property type="entry name" value="dUTPase"/>
</dbReference>
<dbReference type="Gene3D" id="2.70.40.10">
    <property type="match status" value="1"/>
</dbReference>
<gene>
    <name evidence="5" type="primary">dut</name>
    <name evidence="7" type="ORF">D1639_01165</name>
</gene>
<evidence type="ECO:0000313" key="7">
    <source>
        <dbReference type="EMBL" id="NBI33664.1"/>
    </source>
</evidence>
<evidence type="ECO:0000256" key="2">
    <source>
        <dbReference type="ARBA" id="ARBA00022801"/>
    </source>
</evidence>
<comment type="cofactor">
    <cofactor evidence="5">
        <name>Mg(2+)</name>
        <dbReference type="ChEBI" id="CHEBI:18420"/>
    </cofactor>
</comment>
<dbReference type="GO" id="GO:0000287">
    <property type="term" value="F:magnesium ion binding"/>
    <property type="evidence" value="ECO:0007669"/>
    <property type="project" value="UniProtKB-UniRule"/>
</dbReference>
<dbReference type="GO" id="GO:0006226">
    <property type="term" value="P:dUMP biosynthetic process"/>
    <property type="evidence" value="ECO:0007669"/>
    <property type="project" value="UniProtKB-UniRule"/>
</dbReference>
<comment type="caution">
    <text evidence="5">Lacks conserved residue(s) required for the propagation of feature annotation.</text>
</comment>
<comment type="function">
    <text evidence="5">This enzyme is involved in nucleotide metabolism: it produces dUMP, the immediate precursor of thymidine nucleotides and it decreases the intracellular concentration of dUTP so that uracil cannot be incorporated into DNA.</text>
</comment>
<evidence type="ECO:0000259" key="6">
    <source>
        <dbReference type="Pfam" id="PF00692"/>
    </source>
</evidence>
<feature type="domain" description="dUTPase-like" evidence="6">
    <location>
        <begin position="9"/>
        <end position="136"/>
    </location>
</feature>
<keyword evidence="5" id="KW-0479">Metal-binding</keyword>
<evidence type="ECO:0000256" key="1">
    <source>
        <dbReference type="ARBA" id="ARBA00006581"/>
    </source>
</evidence>
<comment type="pathway">
    <text evidence="5">Pyrimidine metabolism; dUMP biosynthesis; dUMP from dCTP (dUTP route): step 2/2.</text>
</comment>
<dbReference type="NCBIfam" id="NF001862">
    <property type="entry name" value="PRK00601.1"/>
    <property type="match status" value="1"/>
</dbReference>
<dbReference type="GO" id="GO:0004170">
    <property type="term" value="F:dUTP diphosphatase activity"/>
    <property type="evidence" value="ECO:0007669"/>
    <property type="project" value="UniProtKB-UniRule"/>
</dbReference>
<dbReference type="EC" id="3.6.1.23" evidence="5"/>
<reference evidence="7" key="1">
    <citation type="submission" date="2018-08" db="EMBL/GenBank/DDBJ databases">
        <title>Murine metabolic-syndrome-specific gut microbial biobank.</title>
        <authorList>
            <person name="Liu C."/>
        </authorList>
    </citation>
    <scope>NUCLEOTIDE SEQUENCE [LARGE SCALE GENOMIC DNA]</scope>
    <source>
        <strain evidence="7">Z82</strain>
    </source>
</reference>
<dbReference type="HAMAP" id="MF_00116">
    <property type="entry name" value="dUTPase_bact"/>
    <property type="match status" value="1"/>
</dbReference>
<feature type="binding site" evidence="5">
    <location>
        <position position="70"/>
    </location>
    <ligand>
        <name>substrate</name>
    </ligand>
</feature>
<dbReference type="AlphaFoldDB" id="A0A7C9N9M0"/>
<organism evidence="7">
    <name type="scientific">Muribaculaceae bacterium Z82</name>
    <dbReference type="NCBI Taxonomy" id="2304548"/>
    <lineage>
        <taxon>Bacteria</taxon>
        <taxon>Pseudomonadati</taxon>
        <taxon>Bacteroidota</taxon>
        <taxon>Bacteroidia</taxon>
        <taxon>Bacteroidales</taxon>
        <taxon>Muribaculaceae</taxon>
    </lineage>
</organism>
<dbReference type="GO" id="GO:0046081">
    <property type="term" value="P:dUTP catabolic process"/>
    <property type="evidence" value="ECO:0007669"/>
    <property type="project" value="InterPro"/>
</dbReference>
<feature type="binding site" evidence="5">
    <location>
        <begin position="57"/>
        <end position="59"/>
    </location>
    <ligand>
        <name>substrate</name>
    </ligand>
</feature>
<proteinExistence type="inferred from homology"/>
<name>A0A7C9N9M0_9BACT</name>
<dbReference type="PANTHER" id="PTHR11241">
    <property type="entry name" value="DEOXYURIDINE 5'-TRIPHOSPHATE NUCLEOTIDOHYDROLASE"/>
    <property type="match status" value="1"/>
</dbReference>
<accession>A0A7C9N9M0</accession>
<comment type="similarity">
    <text evidence="1 5">Belongs to the dUTPase family.</text>
</comment>
<keyword evidence="2 5" id="KW-0378">Hydrolase</keyword>
<dbReference type="UniPathway" id="UPA00610">
    <property type="reaction ID" value="UER00666"/>
</dbReference>
<dbReference type="NCBIfam" id="TIGR00576">
    <property type="entry name" value="dut"/>
    <property type="match status" value="1"/>
</dbReference>
<evidence type="ECO:0000256" key="3">
    <source>
        <dbReference type="ARBA" id="ARBA00023080"/>
    </source>
</evidence>
<dbReference type="CDD" id="cd07557">
    <property type="entry name" value="trimeric_dUTPase"/>
    <property type="match status" value="1"/>
</dbReference>
<dbReference type="Pfam" id="PF00692">
    <property type="entry name" value="dUTPase"/>
    <property type="match status" value="1"/>
</dbReference>
<dbReference type="PANTHER" id="PTHR11241:SF0">
    <property type="entry name" value="DEOXYURIDINE 5'-TRIPHOSPHATE NUCLEOTIDOHYDROLASE"/>
    <property type="match status" value="1"/>
</dbReference>
<comment type="caution">
    <text evidence="7">The sequence shown here is derived from an EMBL/GenBank/DDBJ whole genome shotgun (WGS) entry which is preliminary data.</text>
</comment>
<evidence type="ECO:0000256" key="4">
    <source>
        <dbReference type="ARBA" id="ARBA00047686"/>
    </source>
</evidence>
<protein>
    <recommendedName>
        <fullName evidence="5">Deoxyuridine 5'-triphosphate nucleotidohydrolase</fullName>
        <shortName evidence="5">dUTPase</shortName>
        <ecNumber evidence="5">3.6.1.23</ecNumber>
    </recommendedName>
    <alternativeName>
        <fullName evidence="5">dUTP pyrophosphatase</fullName>
    </alternativeName>
</protein>
<dbReference type="InterPro" id="IPR029054">
    <property type="entry name" value="dUTPase-like"/>
</dbReference>
<sequence>MHVLGGGRVPSYTRSEDAAVDLRSASALTIGPGHRLLVPTGIRLAIPTGFAGLVLPRSGLAINHGITVLNAPGLIDENYRGEIKVALHNTSDAAFSIKPGDRIAQLLVIPVPRIRFQEVEELDETERGCGGFGSSGL</sequence>
<dbReference type="InterPro" id="IPR036157">
    <property type="entry name" value="dUTPase-like_sf"/>
</dbReference>
<dbReference type="InterPro" id="IPR033704">
    <property type="entry name" value="dUTPase_trimeric"/>
</dbReference>
<keyword evidence="5" id="KW-0460">Magnesium</keyword>
<dbReference type="SUPFAM" id="SSF51283">
    <property type="entry name" value="dUTPase-like"/>
    <property type="match status" value="1"/>
</dbReference>
<comment type="catalytic activity">
    <reaction evidence="4 5">
        <text>dUTP + H2O = dUMP + diphosphate + H(+)</text>
        <dbReference type="Rhea" id="RHEA:10248"/>
        <dbReference type="ChEBI" id="CHEBI:15377"/>
        <dbReference type="ChEBI" id="CHEBI:15378"/>
        <dbReference type="ChEBI" id="CHEBI:33019"/>
        <dbReference type="ChEBI" id="CHEBI:61555"/>
        <dbReference type="ChEBI" id="CHEBI:246422"/>
        <dbReference type="EC" id="3.6.1.23"/>
    </reaction>
</comment>
<evidence type="ECO:0000256" key="5">
    <source>
        <dbReference type="HAMAP-Rule" id="MF_00116"/>
    </source>
</evidence>
<feature type="binding site" evidence="5">
    <location>
        <begin position="74"/>
        <end position="76"/>
    </location>
    <ligand>
        <name>substrate</name>
    </ligand>
</feature>